<keyword evidence="1" id="KW-0472">Membrane</keyword>
<dbReference type="PANTHER" id="PTHR20992:SF9">
    <property type="entry name" value="AT15442P-RELATED"/>
    <property type="match status" value="1"/>
</dbReference>
<name>A0A6S6LZU7_9BACT</name>
<protein>
    <recommendedName>
        <fullName evidence="4">TIGR00341 family protein</fullName>
    </recommendedName>
</protein>
<dbReference type="Pfam" id="PF04087">
    <property type="entry name" value="DUF389"/>
    <property type="match status" value="1"/>
</dbReference>
<evidence type="ECO:0000313" key="3">
    <source>
        <dbReference type="Proteomes" id="UP000515472"/>
    </source>
</evidence>
<sequence>MYGSGTGLYRGKMKAFLALKAGMVQHREVMKEVAASVDGSWVYYVMLILAALIALLGLLINSVAVVIGAMLISPLMGPIISSSLSFTIGDLALAKRTFRTLGISVALTVAVSALVALLSPLKEPTAEILSRVRPNILDLFIAALSGAAGAIALCTKRNYLITSTGVAVATAVIPPLSVAGYGLGTWQPMLALGGFLLFFTNFVAIILSSDIVFFILGFRTSHVEEPQHSHRTRLAVITVLSVLISIPLVYTLATDVARIKNEKRIGRVLRSQLDRELVSRLTDYRYRQEGDQLLVMASVNTVRFLNKPAQKEIEKDLAREVRRPVRLELEQVIVASESQLKDQTAKGALEQAKAPKESPAELAAKVRPLVARVEQELAGALAPCLVGRTTVAFSGDQEPLLVSATLGRDYPVARDERLLLSRLLERALGVPVRLQITLAPMLKPMVFAKDGSLAGQSRDELEVVRHLPEGPAAFRFIVTGPKESGREQSVLSRYLTEQLAVPAQAVTTIKSPGGGGVVTLRVVRNDK</sequence>
<feature type="transmembrane region" description="Helical" evidence="1">
    <location>
        <begin position="234"/>
        <end position="253"/>
    </location>
</feature>
<keyword evidence="3" id="KW-1185">Reference proteome</keyword>
<feature type="transmembrane region" description="Helical" evidence="1">
    <location>
        <begin position="66"/>
        <end position="89"/>
    </location>
</feature>
<dbReference type="InterPro" id="IPR005240">
    <property type="entry name" value="DUF389"/>
</dbReference>
<dbReference type="KEGG" id="gbn:GEOBRER4_13300"/>
<evidence type="ECO:0000256" key="1">
    <source>
        <dbReference type="SAM" id="Phobius"/>
    </source>
</evidence>
<feature type="transmembrane region" description="Helical" evidence="1">
    <location>
        <begin position="41"/>
        <end position="60"/>
    </location>
</feature>
<dbReference type="PANTHER" id="PTHR20992">
    <property type="entry name" value="AT15442P-RELATED"/>
    <property type="match status" value="1"/>
</dbReference>
<dbReference type="AlphaFoldDB" id="A0A6S6LZU7"/>
<feature type="transmembrane region" description="Helical" evidence="1">
    <location>
        <begin position="101"/>
        <end position="121"/>
    </location>
</feature>
<gene>
    <name evidence="2" type="ORF">GEOBRER4_n1381</name>
</gene>
<feature type="transmembrane region" description="Helical" evidence="1">
    <location>
        <begin position="136"/>
        <end position="154"/>
    </location>
</feature>
<feature type="transmembrane region" description="Helical" evidence="1">
    <location>
        <begin position="166"/>
        <end position="184"/>
    </location>
</feature>
<evidence type="ECO:0000313" key="2">
    <source>
        <dbReference type="EMBL" id="BCG46580.1"/>
    </source>
</evidence>
<accession>A0A6S6LZU7</accession>
<dbReference type="Proteomes" id="UP000515472">
    <property type="component" value="Chromosome"/>
</dbReference>
<dbReference type="EMBL" id="AP023213">
    <property type="protein sequence ID" value="BCG46580.1"/>
    <property type="molecule type" value="Genomic_DNA"/>
</dbReference>
<keyword evidence="1" id="KW-0812">Transmembrane</keyword>
<organism evidence="2 3">
    <name type="scientific">Citrifermentans bremense</name>
    <dbReference type="NCBI Taxonomy" id="60035"/>
    <lineage>
        <taxon>Bacteria</taxon>
        <taxon>Pseudomonadati</taxon>
        <taxon>Thermodesulfobacteriota</taxon>
        <taxon>Desulfuromonadia</taxon>
        <taxon>Geobacterales</taxon>
        <taxon>Geobacteraceae</taxon>
        <taxon>Citrifermentans</taxon>
    </lineage>
</organism>
<keyword evidence="1" id="KW-1133">Transmembrane helix</keyword>
<feature type="transmembrane region" description="Helical" evidence="1">
    <location>
        <begin position="190"/>
        <end position="213"/>
    </location>
</feature>
<evidence type="ECO:0008006" key="4">
    <source>
        <dbReference type="Google" id="ProtNLM"/>
    </source>
</evidence>
<reference evidence="2 3" key="1">
    <citation type="submission" date="2020-06" db="EMBL/GenBank/DDBJ databases">
        <title>Interaction of electrochemicaly active bacteria, Geobacter bremensis R4 on different carbon anode.</title>
        <authorList>
            <person name="Meng L."/>
            <person name="Yoshida N."/>
        </authorList>
    </citation>
    <scope>NUCLEOTIDE SEQUENCE [LARGE SCALE GENOMIC DNA]</scope>
    <source>
        <strain evidence="2 3">R4</strain>
    </source>
</reference>
<proteinExistence type="predicted"/>
<dbReference type="NCBIfam" id="TIGR00341">
    <property type="entry name" value="TIGR00341 family protein"/>
    <property type="match status" value="1"/>
</dbReference>